<dbReference type="RefSeq" id="WP_012899192.1">
    <property type="nucleotide sequence ID" value="NC_013665.1"/>
</dbReference>
<evidence type="ECO:0000256" key="12">
    <source>
        <dbReference type="RuleBase" id="RU362091"/>
    </source>
</evidence>
<keyword evidence="5 13" id="KW-0812">Transmembrane</keyword>
<keyword evidence="10 13" id="KW-0472">Membrane</keyword>
<evidence type="ECO:0000256" key="9">
    <source>
        <dbReference type="ARBA" id="ARBA00023065"/>
    </source>
</evidence>
<dbReference type="CDD" id="cd10322">
    <property type="entry name" value="SLC5sbd"/>
    <property type="match status" value="1"/>
</dbReference>
<feature type="transmembrane region" description="Helical" evidence="13">
    <location>
        <begin position="159"/>
        <end position="184"/>
    </location>
</feature>
<dbReference type="PROSITE" id="PS50283">
    <property type="entry name" value="NA_SOLUT_SYMP_3"/>
    <property type="match status" value="1"/>
</dbReference>
<evidence type="ECO:0000256" key="11">
    <source>
        <dbReference type="ARBA" id="ARBA00023201"/>
    </source>
</evidence>
<name>D1YVP0_METPS</name>
<dbReference type="GO" id="GO:0015824">
    <property type="term" value="P:proline transport"/>
    <property type="evidence" value="ECO:0007669"/>
    <property type="project" value="TreeGrafter"/>
</dbReference>
<evidence type="ECO:0000313" key="15">
    <source>
        <dbReference type="Proteomes" id="UP000001882"/>
    </source>
</evidence>
<dbReference type="AlphaFoldDB" id="D1YVP0"/>
<dbReference type="PANTHER" id="PTHR48086">
    <property type="entry name" value="SODIUM/PROLINE SYMPORTER-RELATED"/>
    <property type="match status" value="1"/>
</dbReference>
<accession>D1YVP0</accession>
<dbReference type="GO" id="GO:0005886">
    <property type="term" value="C:plasma membrane"/>
    <property type="evidence" value="ECO:0007669"/>
    <property type="project" value="UniProtKB-SubCell"/>
</dbReference>
<keyword evidence="9" id="KW-0406">Ion transport</keyword>
<comment type="subcellular location">
    <subcellularLocation>
        <location evidence="1">Cell membrane</location>
        <topology evidence="1">Multi-pass membrane protein</topology>
    </subcellularLocation>
</comment>
<keyword evidence="6" id="KW-0769">Symport</keyword>
<feature type="transmembrane region" description="Helical" evidence="13">
    <location>
        <begin position="247"/>
        <end position="265"/>
    </location>
</feature>
<evidence type="ECO:0000256" key="6">
    <source>
        <dbReference type="ARBA" id="ARBA00022847"/>
    </source>
</evidence>
<dbReference type="GO" id="GO:0005298">
    <property type="term" value="F:proline:sodium symporter activity"/>
    <property type="evidence" value="ECO:0007669"/>
    <property type="project" value="TreeGrafter"/>
</dbReference>
<reference evidence="14 15" key="2">
    <citation type="journal article" date="2008" name="Int. J. Syst. Evol. Microbiol.">
        <title>Methanocella paludicola gen. nov., sp. nov., a methane-producing archaeon, the first isolate of the lineage 'Rice Cluster I', and proposal of the new archaeal order Methanocellales ord. nov.</title>
        <authorList>
            <person name="Sakai S."/>
            <person name="Imachi H."/>
            <person name="Hanada S."/>
            <person name="Ohashi A."/>
            <person name="Harada H."/>
            <person name="Kamagata Y."/>
        </authorList>
    </citation>
    <scope>NUCLEOTIDE SEQUENCE [LARGE SCALE GENOMIC DNA]</scope>
    <source>
        <strain evidence="15">DSM 17711 / JCM 13418 / NBRC 101707 / SANAE</strain>
    </source>
</reference>
<dbReference type="Proteomes" id="UP000001882">
    <property type="component" value="Chromosome"/>
</dbReference>
<dbReference type="KEGG" id="mpd:MCP_0440"/>
<dbReference type="GO" id="GO:0015193">
    <property type="term" value="F:L-proline transmembrane transporter activity"/>
    <property type="evidence" value="ECO:0007669"/>
    <property type="project" value="TreeGrafter"/>
</dbReference>
<dbReference type="OrthoDB" id="9779at2157"/>
<feature type="transmembrane region" description="Helical" evidence="13">
    <location>
        <begin position="386"/>
        <end position="405"/>
    </location>
</feature>
<reference evidence="15" key="3">
    <citation type="journal article" date="2011" name="PLoS ONE">
        <title>Genome sequence of a mesophilic hydrogenotrophic methanogen Methanocella paludicola, the first cultivated representative of the order Methanocellales.</title>
        <authorList>
            <person name="Sakai S."/>
            <person name="Takaki Y."/>
            <person name="Shimamura S."/>
            <person name="Sekine M."/>
            <person name="Tajima T."/>
            <person name="Kosugi H."/>
            <person name="Ichikawa N."/>
            <person name="Tasumi E."/>
            <person name="Hiraki A.T."/>
            <person name="Shimizu A."/>
            <person name="Kato Y."/>
            <person name="Nishiko R."/>
            <person name="Mori K."/>
            <person name="Fujita N."/>
            <person name="Imachi H."/>
            <person name="Takai K."/>
        </authorList>
    </citation>
    <scope>NUCLEOTIDE SEQUENCE [LARGE SCALE GENOMIC DNA]</scope>
    <source>
        <strain evidence="15">DSM 17711 / JCM 13418 / NBRC 101707 / SANAE</strain>
    </source>
</reference>
<evidence type="ECO:0000256" key="3">
    <source>
        <dbReference type="ARBA" id="ARBA00022448"/>
    </source>
</evidence>
<evidence type="ECO:0000256" key="13">
    <source>
        <dbReference type="SAM" id="Phobius"/>
    </source>
</evidence>
<keyword evidence="15" id="KW-1185">Reference proteome</keyword>
<comment type="similarity">
    <text evidence="2 12">Belongs to the sodium:solute symporter (SSF) (TC 2.A.21) family.</text>
</comment>
<dbReference type="PATRIC" id="fig|304371.9.peg.452"/>
<feature type="transmembrane region" description="Helical" evidence="13">
    <location>
        <begin position="191"/>
        <end position="211"/>
    </location>
</feature>
<evidence type="ECO:0000256" key="8">
    <source>
        <dbReference type="ARBA" id="ARBA00023053"/>
    </source>
</evidence>
<dbReference type="eggNOG" id="arCOG01316">
    <property type="taxonomic scope" value="Archaea"/>
</dbReference>
<dbReference type="PANTHER" id="PTHR48086:SF3">
    <property type="entry name" value="SODIUM_PROLINE SYMPORTER"/>
    <property type="match status" value="1"/>
</dbReference>
<gene>
    <name evidence="14" type="ordered locus">MCP_0440</name>
</gene>
<keyword evidence="3" id="KW-0813">Transport</keyword>
<dbReference type="InterPro" id="IPR050277">
    <property type="entry name" value="Sodium:Solute_Symporter"/>
</dbReference>
<feature type="transmembrane region" description="Helical" evidence="13">
    <location>
        <begin position="286"/>
        <end position="311"/>
    </location>
</feature>
<evidence type="ECO:0000256" key="5">
    <source>
        <dbReference type="ARBA" id="ARBA00022692"/>
    </source>
</evidence>
<feature type="transmembrane region" description="Helical" evidence="13">
    <location>
        <begin position="6"/>
        <end position="25"/>
    </location>
</feature>
<evidence type="ECO:0000256" key="10">
    <source>
        <dbReference type="ARBA" id="ARBA00023136"/>
    </source>
</evidence>
<feature type="transmembrane region" description="Helical" evidence="13">
    <location>
        <begin position="411"/>
        <end position="435"/>
    </location>
</feature>
<dbReference type="GeneID" id="8680535"/>
<dbReference type="STRING" id="304371.MCP_0440"/>
<protein>
    <submittedName>
        <fullName evidence="14">Na+/solute symporter</fullName>
    </submittedName>
</protein>
<dbReference type="Pfam" id="PF00474">
    <property type="entry name" value="SSF"/>
    <property type="match status" value="1"/>
</dbReference>
<keyword evidence="11" id="KW-0739">Sodium transport</keyword>
<dbReference type="EMBL" id="AP011532">
    <property type="protein sequence ID" value="BAI60512.1"/>
    <property type="molecule type" value="Genomic_DNA"/>
</dbReference>
<evidence type="ECO:0000256" key="2">
    <source>
        <dbReference type="ARBA" id="ARBA00006434"/>
    </source>
</evidence>
<feature type="transmembrane region" description="Helical" evidence="13">
    <location>
        <begin position="46"/>
        <end position="65"/>
    </location>
</feature>
<evidence type="ECO:0000313" key="14">
    <source>
        <dbReference type="EMBL" id="BAI60512.1"/>
    </source>
</evidence>
<reference evidence="14 15" key="1">
    <citation type="journal article" date="2007" name="Appl. Environ. Microbiol.">
        <title>Isolation of key methanogens for global methane emission from rice paddy fields: a novel isolate affiliated with the clone cluster rice cluster I.</title>
        <authorList>
            <person name="Sakai S."/>
            <person name="Imachi H."/>
            <person name="Sekiguchi Y."/>
            <person name="Ohashi A."/>
            <person name="Harada H."/>
            <person name="Kamagata Y."/>
        </authorList>
    </citation>
    <scope>NUCLEOTIDE SEQUENCE [LARGE SCALE GENOMIC DNA]</scope>
    <source>
        <strain evidence="15">DSM 17711 / JCM 13418 / NBRC 101707 / SANAE</strain>
    </source>
</reference>
<feature type="transmembrane region" description="Helical" evidence="13">
    <location>
        <begin position="447"/>
        <end position="472"/>
    </location>
</feature>
<evidence type="ECO:0000256" key="4">
    <source>
        <dbReference type="ARBA" id="ARBA00022475"/>
    </source>
</evidence>
<feature type="transmembrane region" description="Helical" evidence="13">
    <location>
        <begin position="123"/>
        <end position="147"/>
    </location>
</feature>
<keyword evidence="7 13" id="KW-1133">Transmembrane helix</keyword>
<dbReference type="InterPro" id="IPR001734">
    <property type="entry name" value="Na/solute_symporter"/>
</dbReference>
<sequence length="526" mass="56092">MAVDTLTFAVMALVYLVIVLALGYLGYKQTKQAEDYMLAGRKVHPALIAISYGATFISTSAIVGFGGQAGYMGMGLIWLTFLNIGVGILLAFVVFGKKTREIGSKLRAVTFPDLMGKVYNSSFMQYVCGLVILVGMPLYAAAVITGAGRFIETTFAINYNLALLAFAIITAVYVILGGLLAVIYTDTFQGIIMLIGMTVLLAFTFISIGGVTNGFQALTDLASTAPASLTKTGFNGWTQMPTLGSPLWYSMITSIVMGVGIGVLAQPQLVVRFMTAKNNKSLNRAVPIGGFFILMMTGVAFTVGALSNVYFQQTAGTTAMAAAGNNIDSIIPAYINAAMPDWFVVLFMLTLLAAAMSTLSALFHTMGTAAGNDILGKWKKQKPSILMNRASVLVMLVISVIVAYIMPTSFIAAATALFMGLCAAAFLPAFAHALYSKRPSQLAAKSSVVVGSLVWLFWAVFVHAKYAGIVGLAKLIFGTNLLGAPWQTIDPFIPGLIVSTITMAAVWMLDRRPEVEEEVKVKQVKA</sequence>
<dbReference type="InterPro" id="IPR038377">
    <property type="entry name" value="Na/Glc_symporter_sf"/>
</dbReference>
<dbReference type="InParanoid" id="D1YVP0"/>
<feature type="transmembrane region" description="Helical" evidence="13">
    <location>
        <begin position="342"/>
        <end position="365"/>
    </location>
</feature>
<keyword evidence="8" id="KW-0915">Sodium</keyword>
<feature type="transmembrane region" description="Helical" evidence="13">
    <location>
        <begin position="492"/>
        <end position="509"/>
    </location>
</feature>
<evidence type="ECO:0000256" key="7">
    <source>
        <dbReference type="ARBA" id="ARBA00022989"/>
    </source>
</evidence>
<dbReference type="Gene3D" id="1.20.1730.10">
    <property type="entry name" value="Sodium/glucose cotransporter"/>
    <property type="match status" value="1"/>
</dbReference>
<feature type="transmembrane region" description="Helical" evidence="13">
    <location>
        <begin position="71"/>
        <end position="95"/>
    </location>
</feature>
<proteinExistence type="inferred from homology"/>
<dbReference type="NCBIfam" id="TIGR00813">
    <property type="entry name" value="sss"/>
    <property type="match status" value="1"/>
</dbReference>
<evidence type="ECO:0000256" key="1">
    <source>
        <dbReference type="ARBA" id="ARBA00004651"/>
    </source>
</evidence>
<organism evidence="14 15">
    <name type="scientific">Methanocella paludicola (strain DSM 17711 / JCM 13418 / NBRC 101707 / SANAE)</name>
    <dbReference type="NCBI Taxonomy" id="304371"/>
    <lineage>
        <taxon>Archaea</taxon>
        <taxon>Methanobacteriati</taxon>
        <taxon>Methanobacteriota</taxon>
        <taxon>Stenosarchaea group</taxon>
        <taxon>Methanomicrobia</taxon>
        <taxon>Methanocellales</taxon>
        <taxon>Methanocellaceae</taxon>
        <taxon>Methanocella</taxon>
    </lineage>
</organism>
<keyword evidence="4" id="KW-1003">Cell membrane</keyword>